<dbReference type="GO" id="GO:0005576">
    <property type="term" value="C:extracellular region"/>
    <property type="evidence" value="ECO:0007669"/>
    <property type="project" value="UniProtKB-SubCell"/>
</dbReference>
<dbReference type="InterPro" id="IPR045860">
    <property type="entry name" value="Snake_toxin-like_sf"/>
</dbReference>
<keyword evidence="6" id="KW-1185">Reference proteome</keyword>
<organism evidence="5 6">
    <name type="scientific">Mauremys mutica</name>
    <name type="common">yellowpond turtle</name>
    <dbReference type="NCBI Taxonomy" id="74926"/>
    <lineage>
        <taxon>Eukaryota</taxon>
        <taxon>Metazoa</taxon>
        <taxon>Chordata</taxon>
        <taxon>Craniata</taxon>
        <taxon>Vertebrata</taxon>
        <taxon>Euteleostomi</taxon>
        <taxon>Archelosauria</taxon>
        <taxon>Testudinata</taxon>
        <taxon>Testudines</taxon>
        <taxon>Cryptodira</taxon>
        <taxon>Durocryptodira</taxon>
        <taxon>Testudinoidea</taxon>
        <taxon>Geoemydidae</taxon>
        <taxon>Geoemydinae</taxon>
        <taxon>Mauremys</taxon>
    </lineage>
</organism>
<evidence type="ECO:0000256" key="3">
    <source>
        <dbReference type="SAM" id="SignalP"/>
    </source>
</evidence>
<dbReference type="CDD" id="cd23572">
    <property type="entry name" value="TFP_LU_ECD_PINLYP_rpt2"/>
    <property type="match status" value="1"/>
</dbReference>
<keyword evidence="3" id="KW-0732">Signal</keyword>
<evidence type="ECO:0000256" key="2">
    <source>
        <dbReference type="ARBA" id="ARBA00022525"/>
    </source>
</evidence>
<reference evidence="5" key="1">
    <citation type="submission" date="2021-09" db="EMBL/GenBank/DDBJ databases">
        <title>The genome of Mauremys mutica provides insights into the evolution of semi-aquatic lifestyle.</title>
        <authorList>
            <person name="Gong S."/>
            <person name="Gao Y."/>
        </authorList>
    </citation>
    <scope>NUCLEOTIDE SEQUENCE</scope>
    <source>
        <strain evidence="5">MM-2020</strain>
        <tissue evidence="5">Muscle</tissue>
    </source>
</reference>
<dbReference type="Pfam" id="PF00021">
    <property type="entry name" value="UPAR_LY6"/>
    <property type="match status" value="2"/>
</dbReference>
<dbReference type="SUPFAM" id="SSF57302">
    <property type="entry name" value="Snake toxin-like"/>
    <property type="match status" value="1"/>
</dbReference>
<dbReference type="AlphaFoldDB" id="A0A9D3XGJ7"/>
<evidence type="ECO:0000313" key="6">
    <source>
        <dbReference type="Proteomes" id="UP000827986"/>
    </source>
</evidence>
<accession>A0A9D3XGJ7</accession>
<evidence type="ECO:0000313" key="5">
    <source>
        <dbReference type="EMBL" id="KAH1179527.1"/>
    </source>
</evidence>
<dbReference type="InterPro" id="IPR016054">
    <property type="entry name" value="LY6_UPA_recep-like"/>
</dbReference>
<dbReference type="EMBL" id="JAHDVG010000471">
    <property type="protein sequence ID" value="KAH1179527.1"/>
    <property type="molecule type" value="Genomic_DNA"/>
</dbReference>
<evidence type="ECO:0000259" key="4">
    <source>
        <dbReference type="Pfam" id="PF00021"/>
    </source>
</evidence>
<feature type="signal peptide" evidence="3">
    <location>
        <begin position="1"/>
        <end position="19"/>
    </location>
</feature>
<sequence>MQGSLVLSLLAVLLAAANGQDSCSCKNPPAKCSPSVNQCAVNFRDGACMFTLETVSSGGRDNETVYATCVENFATCRTGPISLTVGTDKQVRTNSMCCQSNLCNQNITMAVPPKSSLKNGLQCEACNDSNADQCKNRVNVSCMGSQDRCIDFAGTPVSSTTTPLILKGCATQSACELKVNGNFHYSKQTYTLTKADCVPATSKGSNAAIHALAFFPTLAGLLLVKQLS</sequence>
<protein>
    <recommendedName>
        <fullName evidence="4">UPAR/Ly6 domain-containing protein</fullName>
    </recommendedName>
</protein>
<feature type="domain" description="UPAR/Ly6" evidence="4">
    <location>
        <begin position="24"/>
        <end position="105"/>
    </location>
</feature>
<dbReference type="InterPro" id="IPR050918">
    <property type="entry name" value="CNF-like_PLA2_Inhibitor"/>
</dbReference>
<dbReference type="Proteomes" id="UP000827986">
    <property type="component" value="Unassembled WGS sequence"/>
</dbReference>
<evidence type="ECO:0000256" key="1">
    <source>
        <dbReference type="ARBA" id="ARBA00004613"/>
    </source>
</evidence>
<name>A0A9D3XGJ7_9SAUR</name>
<feature type="domain" description="UPAR/Ly6" evidence="4">
    <location>
        <begin position="119"/>
        <end position="182"/>
    </location>
</feature>
<dbReference type="PANTHER" id="PTHR20914:SF9">
    <property type="entry name" value="COILED, ISOFORM A"/>
    <property type="match status" value="1"/>
</dbReference>
<dbReference type="PANTHER" id="PTHR20914">
    <property type="entry name" value="LY6/PLAUR DOMAIN-CONTAINING PROTEIN 8"/>
    <property type="match status" value="1"/>
</dbReference>
<comment type="subcellular location">
    <subcellularLocation>
        <location evidence="1">Secreted</location>
    </subcellularLocation>
</comment>
<dbReference type="GO" id="GO:0030154">
    <property type="term" value="P:cell differentiation"/>
    <property type="evidence" value="ECO:0007669"/>
    <property type="project" value="UniProtKB-ARBA"/>
</dbReference>
<comment type="caution">
    <text evidence="5">The sequence shown here is derived from an EMBL/GenBank/DDBJ whole genome shotgun (WGS) entry which is preliminary data.</text>
</comment>
<keyword evidence="2" id="KW-0964">Secreted</keyword>
<dbReference type="Gene3D" id="2.10.60.10">
    <property type="entry name" value="CD59"/>
    <property type="match status" value="1"/>
</dbReference>
<proteinExistence type="predicted"/>
<feature type="chain" id="PRO_5038340054" description="UPAR/Ly6 domain-containing protein" evidence="3">
    <location>
        <begin position="20"/>
        <end position="228"/>
    </location>
</feature>
<gene>
    <name evidence="5" type="ORF">KIL84_005577</name>
</gene>